<feature type="region of interest" description="Disordered" evidence="2">
    <location>
        <begin position="36"/>
        <end position="90"/>
    </location>
</feature>
<evidence type="ECO:0000313" key="5">
    <source>
        <dbReference type="Proteomes" id="UP000230002"/>
    </source>
</evidence>
<dbReference type="OrthoDB" id="3199698at2759"/>
<dbReference type="AlphaFoldDB" id="A0A2G8S310"/>
<keyword evidence="1" id="KW-0862">Zinc</keyword>
<dbReference type="PROSITE" id="PS50157">
    <property type="entry name" value="ZINC_FINGER_C2H2_2"/>
    <property type="match status" value="1"/>
</dbReference>
<feature type="region of interest" description="Disordered" evidence="2">
    <location>
        <begin position="113"/>
        <end position="256"/>
    </location>
</feature>
<accession>A0A2G8S310</accession>
<feature type="compositionally biased region" description="Low complexity" evidence="2">
    <location>
        <begin position="763"/>
        <end position="777"/>
    </location>
</feature>
<evidence type="ECO:0000256" key="1">
    <source>
        <dbReference type="PROSITE-ProRule" id="PRU00042"/>
    </source>
</evidence>
<dbReference type="EMBL" id="AYKW01000027">
    <property type="protein sequence ID" value="PIL28159.1"/>
    <property type="molecule type" value="Genomic_DNA"/>
</dbReference>
<dbReference type="PROSITE" id="PS00028">
    <property type="entry name" value="ZINC_FINGER_C2H2_1"/>
    <property type="match status" value="1"/>
</dbReference>
<evidence type="ECO:0000313" key="4">
    <source>
        <dbReference type="EMBL" id="PIL28159.1"/>
    </source>
</evidence>
<dbReference type="STRING" id="1077348.A0A2G8S310"/>
<keyword evidence="1" id="KW-0479">Metal-binding</keyword>
<sequence>MLFKTPNVFTCPIKGCLKTFKRRGNWTAHLRKQHPDFSLTGPAAPPPVDPASPPLDDVEMLPLADLLDSDSDSEAGDDGDHDGSGLNEDDIDNALDDALRAMLGISLRSFSPNRLHLHDSDNSDDSESEYKDLPALVDFENPDDDDNDNDDSSESEYEDLPALVDFEDDDEDNDYEPDEGDSDSDSDSDDEDEDEDEDDDEDEDEDEDNGDDADGKDEDGNGHNDKHVNDHDVDDNEDNGSGKGKDKEQDTDSDNNIYCASEVIPLALEMALRGVVAKLLDVNGNPEHESNVGEEDNGGASSSRPASDTGTAANPSFRDQFPVTYKVHKLISARPCDESGVYLEDGETPAPTTPSTPVNDWSPYKDRLQFEVADFLYTQNQTSGAKIDRLMELWAAAVLPHGETPPFRNHDDLYNTIDQTQLGDVRWRSFEMYRDVREIVKNMLANPDFKTQIDYAPVQEFNEDGVRQFRNFMSGDWAWAQADIIAEDPSTHSAAFVPIILGSDKTTVSVATGQNEYYPLYVSIGNIHNTTHRAHRNGVAVAGFLAIPKTKRKYADSVEYRKFRRQLFHSSISRILQSLKAGMTTPEVVLCGDGHFRKVIYGLGPYIADYPEQALLASIVQGWYPVCLADKSNLNEKNKPLRSREGTETLVLEKDLGELWDDYGIVGDVIPFTNDFPRADIHEIMAPDILHQLIKGTFKDHLIMWVEALLFATHGKARALEILSDIDRRYVYCTGFIPAPQPDSPSTPSPSRERMPPVILDGSSPRSSSSRVSSWSSRSTVQDTAAASYMSVENQLERGRRLAQMHVYNMRYLACNHHWGPFLPFSDGRRAMDAAAGDNELLQPILALFRITQNSDLVHTHDDNDEGLEEDVERGWLGGEEEEQEQEERECVICQSIQSMRRIPRGPNISMRGRR</sequence>
<feature type="compositionally biased region" description="Acidic residues" evidence="2">
    <location>
        <begin position="140"/>
        <end position="217"/>
    </location>
</feature>
<name>A0A2G8S310_9APHY</name>
<feature type="region of interest" description="Disordered" evidence="2">
    <location>
        <begin position="286"/>
        <end position="317"/>
    </location>
</feature>
<gene>
    <name evidence="4" type="ORF">GSI_09696</name>
</gene>
<proteinExistence type="predicted"/>
<keyword evidence="1" id="KW-0863">Zinc-finger</keyword>
<dbReference type="InterPro" id="IPR041078">
    <property type="entry name" value="Plavaka"/>
</dbReference>
<feature type="compositionally biased region" description="Acidic residues" evidence="2">
    <location>
        <begin position="67"/>
        <end position="80"/>
    </location>
</feature>
<organism evidence="4 5">
    <name type="scientific">Ganoderma sinense ZZ0214-1</name>
    <dbReference type="NCBI Taxonomy" id="1077348"/>
    <lineage>
        <taxon>Eukaryota</taxon>
        <taxon>Fungi</taxon>
        <taxon>Dikarya</taxon>
        <taxon>Basidiomycota</taxon>
        <taxon>Agaricomycotina</taxon>
        <taxon>Agaricomycetes</taxon>
        <taxon>Polyporales</taxon>
        <taxon>Polyporaceae</taxon>
        <taxon>Ganoderma</taxon>
    </lineage>
</organism>
<dbReference type="Proteomes" id="UP000230002">
    <property type="component" value="Unassembled WGS sequence"/>
</dbReference>
<dbReference type="SMART" id="SM00355">
    <property type="entry name" value="ZnF_C2H2"/>
    <property type="match status" value="1"/>
</dbReference>
<feature type="domain" description="C2H2-type" evidence="3">
    <location>
        <begin position="9"/>
        <end position="34"/>
    </location>
</feature>
<feature type="compositionally biased region" description="Basic and acidic residues" evidence="2">
    <location>
        <begin position="218"/>
        <end position="231"/>
    </location>
</feature>
<feature type="region of interest" description="Disordered" evidence="2">
    <location>
        <begin position="741"/>
        <end position="777"/>
    </location>
</feature>
<dbReference type="Pfam" id="PF18759">
    <property type="entry name" value="Plavaka"/>
    <property type="match status" value="1"/>
</dbReference>
<feature type="compositionally biased region" description="Polar residues" evidence="2">
    <location>
        <begin position="299"/>
        <end position="314"/>
    </location>
</feature>
<dbReference type="GO" id="GO:0008270">
    <property type="term" value="F:zinc ion binding"/>
    <property type="evidence" value="ECO:0007669"/>
    <property type="project" value="UniProtKB-KW"/>
</dbReference>
<protein>
    <submittedName>
        <fullName evidence="4">Transcription factor</fullName>
    </submittedName>
</protein>
<evidence type="ECO:0000256" key="2">
    <source>
        <dbReference type="SAM" id="MobiDB-lite"/>
    </source>
</evidence>
<keyword evidence="5" id="KW-1185">Reference proteome</keyword>
<evidence type="ECO:0000259" key="3">
    <source>
        <dbReference type="PROSITE" id="PS50157"/>
    </source>
</evidence>
<feature type="compositionally biased region" description="Pro residues" evidence="2">
    <location>
        <begin position="43"/>
        <end position="53"/>
    </location>
</feature>
<dbReference type="InterPro" id="IPR013087">
    <property type="entry name" value="Znf_C2H2_type"/>
</dbReference>
<reference evidence="4 5" key="1">
    <citation type="journal article" date="2015" name="Sci. Rep.">
        <title>Chromosome-level genome map provides insights into diverse defense mechanisms in the medicinal fungus Ganoderma sinense.</title>
        <authorList>
            <person name="Zhu Y."/>
            <person name="Xu J."/>
            <person name="Sun C."/>
            <person name="Zhou S."/>
            <person name="Xu H."/>
            <person name="Nelson D.R."/>
            <person name="Qian J."/>
            <person name="Song J."/>
            <person name="Luo H."/>
            <person name="Xiang L."/>
            <person name="Li Y."/>
            <person name="Xu Z."/>
            <person name="Ji A."/>
            <person name="Wang L."/>
            <person name="Lu S."/>
            <person name="Hayward A."/>
            <person name="Sun W."/>
            <person name="Li X."/>
            <person name="Schwartz D.C."/>
            <person name="Wang Y."/>
            <person name="Chen S."/>
        </authorList>
    </citation>
    <scope>NUCLEOTIDE SEQUENCE [LARGE SCALE GENOMIC DNA]</scope>
    <source>
        <strain evidence="4 5">ZZ0214-1</strain>
    </source>
</reference>
<comment type="caution">
    <text evidence="4">The sequence shown here is derived from an EMBL/GenBank/DDBJ whole genome shotgun (WGS) entry which is preliminary data.</text>
</comment>